<evidence type="ECO:0000256" key="1">
    <source>
        <dbReference type="ARBA" id="ARBA00023015"/>
    </source>
</evidence>
<dbReference type="Pfam" id="PF01614">
    <property type="entry name" value="IclR_C"/>
    <property type="match status" value="1"/>
</dbReference>
<dbReference type="InterPro" id="IPR036388">
    <property type="entry name" value="WH-like_DNA-bd_sf"/>
</dbReference>
<evidence type="ECO:0000313" key="6">
    <source>
        <dbReference type="EMBL" id="MBP2388406.1"/>
    </source>
</evidence>
<evidence type="ECO:0000259" key="5">
    <source>
        <dbReference type="PROSITE" id="PS51078"/>
    </source>
</evidence>
<dbReference type="Gene3D" id="1.10.10.10">
    <property type="entry name" value="Winged helix-like DNA-binding domain superfamily/Winged helix DNA-binding domain"/>
    <property type="match status" value="1"/>
</dbReference>
<dbReference type="PROSITE" id="PS51077">
    <property type="entry name" value="HTH_ICLR"/>
    <property type="match status" value="1"/>
</dbReference>
<reference evidence="6 7" key="1">
    <citation type="submission" date="2021-03" db="EMBL/GenBank/DDBJ databases">
        <title>Sequencing the genomes of 1000 actinobacteria strains.</title>
        <authorList>
            <person name="Klenk H.-P."/>
        </authorList>
    </citation>
    <scope>NUCLEOTIDE SEQUENCE [LARGE SCALE GENOMIC DNA]</scope>
    <source>
        <strain evidence="6 7">DSM 15797</strain>
    </source>
</reference>
<evidence type="ECO:0000256" key="3">
    <source>
        <dbReference type="ARBA" id="ARBA00023163"/>
    </source>
</evidence>
<dbReference type="InterPro" id="IPR050707">
    <property type="entry name" value="HTH_MetabolicPath_Reg"/>
</dbReference>
<dbReference type="RefSeq" id="WP_210001992.1">
    <property type="nucleotide sequence ID" value="NZ_BAAAJY010000001.1"/>
</dbReference>
<dbReference type="SUPFAM" id="SSF55781">
    <property type="entry name" value="GAF domain-like"/>
    <property type="match status" value="1"/>
</dbReference>
<dbReference type="Gene3D" id="3.30.450.40">
    <property type="match status" value="1"/>
</dbReference>
<dbReference type="PROSITE" id="PS51078">
    <property type="entry name" value="ICLR_ED"/>
    <property type="match status" value="1"/>
</dbReference>
<dbReference type="EMBL" id="JAGIOF010000003">
    <property type="protein sequence ID" value="MBP2388406.1"/>
    <property type="molecule type" value="Genomic_DNA"/>
</dbReference>
<dbReference type="InterPro" id="IPR005471">
    <property type="entry name" value="Tscrpt_reg_IclR_N"/>
</dbReference>
<keyword evidence="1" id="KW-0805">Transcription regulation</keyword>
<keyword evidence="2 6" id="KW-0238">DNA-binding</keyword>
<evidence type="ECO:0000256" key="2">
    <source>
        <dbReference type="ARBA" id="ARBA00023125"/>
    </source>
</evidence>
<gene>
    <name evidence="6" type="ORF">JOF47_003979</name>
</gene>
<protein>
    <submittedName>
        <fullName evidence="6">DNA-binding IclR family transcriptional regulator</fullName>
    </submittedName>
</protein>
<sequence length="257" mass="27789">MQEKDEDQGPLLNESADRALQLIIYLRDTGAISVTEAAEHLGIAPSTAHRLLTTLVHRHFAEQMTNRKYRPGREIANAEPVSVARLREAARPAMTSLAQTLGETVQLVVLRGGNIEFVDGVESENLLRVSCRFGVQIPAFTSAGGKALLAEMSDAQIQDLYHHGVPTWPTSSIGTIDDLNASLDETRRTGSGTNFEESERGIIGIGAAIHNIRDEAVGALTVAIPASRFQPSKMPRILEDLTKATTQIGELLGEQSS</sequence>
<dbReference type="InterPro" id="IPR014757">
    <property type="entry name" value="Tscrpt_reg_IclR_C"/>
</dbReference>
<dbReference type="PANTHER" id="PTHR30136">
    <property type="entry name" value="HELIX-TURN-HELIX TRANSCRIPTIONAL REGULATOR, ICLR FAMILY"/>
    <property type="match status" value="1"/>
</dbReference>
<evidence type="ECO:0000259" key="4">
    <source>
        <dbReference type="PROSITE" id="PS51077"/>
    </source>
</evidence>
<accession>A0ABS4XJ93</accession>
<keyword evidence="3" id="KW-0804">Transcription</keyword>
<dbReference type="SUPFAM" id="SSF46785">
    <property type="entry name" value="Winged helix' DNA-binding domain"/>
    <property type="match status" value="1"/>
</dbReference>
<dbReference type="Proteomes" id="UP001296993">
    <property type="component" value="Unassembled WGS sequence"/>
</dbReference>
<comment type="caution">
    <text evidence="6">The sequence shown here is derived from an EMBL/GenBank/DDBJ whole genome shotgun (WGS) entry which is preliminary data.</text>
</comment>
<feature type="domain" description="HTH iclR-type" evidence="4">
    <location>
        <begin position="13"/>
        <end position="73"/>
    </location>
</feature>
<dbReference type="InterPro" id="IPR029016">
    <property type="entry name" value="GAF-like_dom_sf"/>
</dbReference>
<name>A0ABS4XJ93_9MICC</name>
<feature type="domain" description="IclR-ED" evidence="5">
    <location>
        <begin position="67"/>
        <end position="254"/>
    </location>
</feature>
<organism evidence="6 7">
    <name type="scientific">Paeniglutamicibacter kerguelensis</name>
    <dbReference type="NCBI Taxonomy" id="254788"/>
    <lineage>
        <taxon>Bacteria</taxon>
        <taxon>Bacillati</taxon>
        <taxon>Actinomycetota</taxon>
        <taxon>Actinomycetes</taxon>
        <taxon>Micrococcales</taxon>
        <taxon>Micrococcaceae</taxon>
        <taxon>Paeniglutamicibacter</taxon>
    </lineage>
</organism>
<dbReference type="InterPro" id="IPR036390">
    <property type="entry name" value="WH_DNA-bd_sf"/>
</dbReference>
<keyword evidence="7" id="KW-1185">Reference proteome</keyword>
<dbReference type="SMART" id="SM00346">
    <property type="entry name" value="HTH_ICLR"/>
    <property type="match status" value="1"/>
</dbReference>
<dbReference type="GO" id="GO:0003677">
    <property type="term" value="F:DNA binding"/>
    <property type="evidence" value="ECO:0007669"/>
    <property type="project" value="UniProtKB-KW"/>
</dbReference>
<dbReference type="PANTHER" id="PTHR30136:SF24">
    <property type="entry name" value="HTH-TYPE TRANSCRIPTIONAL REPRESSOR ALLR"/>
    <property type="match status" value="1"/>
</dbReference>
<proteinExistence type="predicted"/>
<dbReference type="Pfam" id="PF09339">
    <property type="entry name" value="HTH_IclR"/>
    <property type="match status" value="1"/>
</dbReference>
<evidence type="ECO:0000313" key="7">
    <source>
        <dbReference type="Proteomes" id="UP001296993"/>
    </source>
</evidence>